<dbReference type="Proteomes" id="UP000285317">
    <property type="component" value="Chromosome"/>
</dbReference>
<sequence>MAKATQTMKAATAAKKLQIFLPATPEEFQESAITREQYDDLVANPPEWLTKLRETGPHPRPVIASRLNVSISGLARGGIDEALTTEQIQALLDEVPEWLRVEQNSYAEVRREQARLKSERAAKDAESA</sequence>
<evidence type="ECO:0000256" key="1">
    <source>
        <dbReference type="SAM" id="Coils"/>
    </source>
</evidence>
<dbReference type="InterPro" id="IPR046039">
    <property type="entry name" value="DUF5997"/>
</dbReference>
<proteinExistence type="predicted"/>
<evidence type="ECO:0000313" key="3">
    <source>
        <dbReference type="Proteomes" id="UP000285317"/>
    </source>
</evidence>
<reference evidence="2 3" key="1">
    <citation type="submission" date="2018-03" db="EMBL/GenBank/DDBJ databases">
        <title>Bacteriophage NCPPB3778 and a type I-E CRISPR drive the evolution of the US Biological Select Agent, Rathayibacter toxicus.</title>
        <authorList>
            <person name="Davis E.W.II."/>
            <person name="Tabima J.F."/>
            <person name="Weisberg A.J."/>
            <person name="Dantas Lopes L."/>
            <person name="Wiseman M.S."/>
            <person name="Wiseman M.S."/>
            <person name="Pupko T."/>
            <person name="Belcher M.S."/>
            <person name="Sechler A.J."/>
            <person name="Tancos M.A."/>
            <person name="Schroeder B.K."/>
            <person name="Murray T.D."/>
            <person name="Luster D.G."/>
            <person name="Schneider W.L."/>
            <person name="Rogers E."/>
            <person name="Andreote F.D."/>
            <person name="Grunwald N.J."/>
            <person name="Putnam M.L."/>
            <person name="Chang J.H."/>
        </authorList>
    </citation>
    <scope>NUCLEOTIDE SEQUENCE [LARGE SCALE GENOMIC DNA]</scope>
    <source>
        <strain evidence="2 3">DSM 15932</strain>
    </source>
</reference>
<dbReference type="AlphaFoldDB" id="A0A3Q9UZ37"/>
<organism evidence="2 3">
    <name type="scientific">Rathayibacter festucae DSM 15932</name>
    <dbReference type="NCBI Taxonomy" id="1328866"/>
    <lineage>
        <taxon>Bacteria</taxon>
        <taxon>Bacillati</taxon>
        <taxon>Actinomycetota</taxon>
        <taxon>Actinomycetes</taxon>
        <taxon>Micrococcales</taxon>
        <taxon>Microbacteriaceae</taxon>
        <taxon>Rathayibacter</taxon>
    </lineage>
</organism>
<dbReference type="Pfam" id="PF19460">
    <property type="entry name" value="DUF5997"/>
    <property type="match status" value="1"/>
</dbReference>
<feature type="coiled-coil region" evidence="1">
    <location>
        <begin position="99"/>
        <end position="126"/>
    </location>
</feature>
<name>A0A3Q9UZ37_9MICO</name>
<accession>A0A3Q9UZ37</accession>
<dbReference type="EMBL" id="CP028137">
    <property type="protein sequence ID" value="AZZ52714.1"/>
    <property type="molecule type" value="Genomic_DNA"/>
</dbReference>
<dbReference type="KEGG" id="rfs:C1I64_12120"/>
<keyword evidence="1" id="KW-0175">Coiled coil</keyword>
<gene>
    <name evidence="2" type="ORF">C1I64_12120</name>
</gene>
<evidence type="ECO:0000313" key="2">
    <source>
        <dbReference type="EMBL" id="AZZ52714.1"/>
    </source>
</evidence>
<dbReference type="RefSeq" id="WP_123447814.1">
    <property type="nucleotide sequence ID" value="NZ_CP028137.1"/>
</dbReference>
<protein>
    <submittedName>
        <fullName evidence="2">Uncharacterized protein</fullName>
    </submittedName>
</protein>